<dbReference type="Proteomes" id="UP000091857">
    <property type="component" value="Chromosome 8"/>
</dbReference>
<dbReference type="EMBL" id="CM004394">
    <property type="protein sequence ID" value="OAY43273.1"/>
    <property type="molecule type" value="Genomic_DNA"/>
</dbReference>
<accession>A0A2C9VDV2</accession>
<evidence type="ECO:0008006" key="6">
    <source>
        <dbReference type="Google" id="ProtNLM"/>
    </source>
</evidence>
<keyword evidence="5" id="KW-1185">Reference proteome</keyword>
<feature type="domain" description="Reverse transcriptase" evidence="2">
    <location>
        <begin position="209"/>
        <end position="377"/>
    </location>
</feature>
<dbReference type="STRING" id="3983.A0A2C9VDV2"/>
<feature type="coiled-coil region" evidence="1">
    <location>
        <begin position="515"/>
        <end position="548"/>
    </location>
</feature>
<dbReference type="GO" id="GO:0005739">
    <property type="term" value="C:mitochondrion"/>
    <property type="evidence" value="ECO:0000318"/>
    <property type="project" value="GO_Central"/>
</dbReference>
<organism evidence="4 5">
    <name type="scientific">Manihot esculenta</name>
    <name type="common">Cassava</name>
    <name type="synonym">Jatropha manihot</name>
    <dbReference type="NCBI Taxonomy" id="3983"/>
    <lineage>
        <taxon>Eukaryota</taxon>
        <taxon>Viridiplantae</taxon>
        <taxon>Streptophyta</taxon>
        <taxon>Embryophyta</taxon>
        <taxon>Tracheophyta</taxon>
        <taxon>Spermatophyta</taxon>
        <taxon>Magnoliopsida</taxon>
        <taxon>eudicotyledons</taxon>
        <taxon>Gunneridae</taxon>
        <taxon>Pentapetalae</taxon>
        <taxon>rosids</taxon>
        <taxon>fabids</taxon>
        <taxon>Malpighiales</taxon>
        <taxon>Euphorbiaceae</taxon>
        <taxon>Crotonoideae</taxon>
        <taxon>Manihoteae</taxon>
        <taxon>Manihot</taxon>
    </lineage>
</organism>
<proteinExistence type="predicted"/>
<feature type="domain" description="Domain X" evidence="3">
    <location>
        <begin position="551"/>
        <end position="657"/>
    </location>
</feature>
<dbReference type="GO" id="GO:0006315">
    <property type="term" value="P:homing of group II introns"/>
    <property type="evidence" value="ECO:0000318"/>
    <property type="project" value="GO_Central"/>
</dbReference>
<keyword evidence="1" id="KW-0175">Coiled coil</keyword>
<dbReference type="PANTHER" id="PTHR33642">
    <property type="entry name" value="COX1/OXI3 INTRON 1 PROTEIN-RELATED"/>
    <property type="match status" value="1"/>
</dbReference>
<dbReference type="Pfam" id="PF00078">
    <property type="entry name" value="RVT_1"/>
    <property type="match status" value="1"/>
</dbReference>
<dbReference type="AlphaFoldDB" id="A0A2C9VDV2"/>
<dbReference type="CDD" id="cd01651">
    <property type="entry name" value="RT_G2_intron"/>
    <property type="match status" value="1"/>
</dbReference>
<dbReference type="PANTHER" id="PTHR33642:SF4">
    <property type="entry name" value="COX1_OXI3 INTRON 1 PROTEIN-RELATED"/>
    <property type="match status" value="1"/>
</dbReference>
<evidence type="ECO:0000259" key="2">
    <source>
        <dbReference type="Pfam" id="PF00078"/>
    </source>
</evidence>
<reference evidence="5" key="1">
    <citation type="journal article" date="2016" name="Nat. Biotechnol.">
        <title>Sequencing wild and cultivated cassava and related species reveals extensive interspecific hybridization and genetic diversity.</title>
        <authorList>
            <person name="Bredeson J.V."/>
            <person name="Lyons J.B."/>
            <person name="Prochnik S.E."/>
            <person name="Wu G.A."/>
            <person name="Ha C.M."/>
            <person name="Edsinger-Gonzales E."/>
            <person name="Grimwood J."/>
            <person name="Schmutz J."/>
            <person name="Rabbi I.Y."/>
            <person name="Egesi C."/>
            <person name="Nauluvula P."/>
            <person name="Lebot V."/>
            <person name="Ndunguru J."/>
            <person name="Mkamilo G."/>
            <person name="Bart R.S."/>
            <person name="Setter T.L."/>
            <person name="Gleadow R.M."/>
            <person name="Kulakow P."/>
            <person name="Ferguson M.E."/>
            <person name="Rounsley S."/>
            <person name="Rokhsar D.S."/>
        </authorList>
    </citation>
    <scope>NUCLEOTIDE SEQUENCE [LARGE SCALE GENOMIC DNA]</scope>
    <source>
        <strain evidence="5">cv. AM560-2</strain>
    </source>
</reference>
<evidence type="ECO:0000313" key="4">
    <source>
        <dbReference type="EMBL" id="OAY43273.1"/>
    </source>
</evidence>
<dbReference type="GO" id="GO:0006397">
    <property type="term" value="P:mRNA processing"/>
    <property type="evidence" value="ECO:0007669"/>
    <property type="project" value="InterPro"/>
</dbReference>
<name>A0A2C9VDV2_MANES</name>
<evidence type="ECO:0000259" key="3">
    <source>
        <dbReference type="Pfam" id="PF01348"/>
    </source>
</evidence>
<dbReference type="InterPro" id="IPR000477">
    <property type="entry name" value="RT_dom"/>
</dbReference>
<evidence type="ECO:0000256" key="1">
    <source>
        <dbReference type="SAM" id="Coils"/>
    </source>
</evidence>
<dbReference type="GO" id="GO:0003964">
    <property type="term" value="F:RNA-directed DNA polymerase activity"/>
    <property type="evidence" value="ECO:0000318"/>
    <property type="project" value="GO_Central"/>
</dbReference>
<comment type="caution">
    <text evidence="4">The sequence shown here is derived from an EMBL/GenBank/DDBJ whole genome shotgun (WGS) entry which is preliminary data.</text>
</comment>
<dbReference type="InterPro" id="IPR024937">
    <property type="entry name" value="Domain_X"/>
</dbReference>
<dbReference type="Gramene" id="Manes.08G056200.1.v8.1">
    <property type="protein sequence ID" value="Manes.08G056200.1.v8.1.CDS.1"/>
    <property type="gene ID" value="Manes.08G056200.v8.1"/>
</dbReference>
<gene>
    <name evidence="4" type="ORF">MANES_08G056200v8</name>
</gene>
<dbReference type="Pfam" id="PF01348">
    <property type="entry name" value="Intron_maturas2"/>
    <property type="match status" value="1"/>
</dbReference>
<sequence length="778" mass="89758">MLIALKTKTPFPFNFSFPIFSSFNSLYSTLPLNPDHDNLNSPPQNPTTIIPLTPPQLKTLVLSQFSHGNFFNLIQNVVALPSVLLSASENLVPRPYNASTSPEATRFSQSLYHSVSRHFSIEEMGREIYDNRFDIESNCVKMAGKGEFLVLPNLKLKVFVEAIRVVLEIVYDDRFVTFSYGGRVNMGRHTALRYLKSSVKNPSWWFRVCFNRVKFDSKNVDKLCLFMEEKIKDKILIDVIKKLFGCGVLNIELGGFYLGKGFPQECKLCSILINIYFNGFDREIQEMRLAISKQNPKFEPNEISESSNSYYKPLKVYAVRYLDEILVITSGSKMMTVDVKNKVLKLLEENLELGLDRVKTAIHSAVSEKIDFLGMELQAVLPSVLHPPMSEKAIRARKKYLRQKEVRALELRNARERNRKKLGLKILSHVFKKLKQSNGFKFEYQIENEVREIFASWADEVVQEFMGSLEERWNWHRMLSAGDFLSLRRIRDQLPQELIDAYDRFQEQVEKHLSPAKARRALEAAERRVEEEEERKYAERTVEDLTRLCMKVSAPIELVRKVVKMAGFTNNMGRPRPIHFLTVLEDVDIIKWYAGIGRRWLDFFCCCHNFKMVKTVVSYHLRFSCILTLAEKHEAMKREAIKHYTKDLKVTDMDGNEEVHFPTEREVKMMGDKNLSDPIPVDGALSLALIRLASDEPSHSCVAHFCDRTNTIVYRVRLLQNHLNVNPMKEDKGGQGMGAIHDCMDRICLPLCSDHISDLYTGKITLQDIDCTSFLNVD</sequence>
<evidence type="ECO:0000313" key="5">
    <source>
        <dbReference type="Proteomes" id="UP000091857"/>
    </source>
</evidence>
<protein>
    <recommendedName>
        <fullName evidence="6">Domain X domain-containing protein</fullName>
    </recommendedName>
</protein>
<dbReference type="OrthoDB" id="658143at2759"/>